<feature type="transmembrane region" description="Helical" evidence="1">
    <location>
        <begin position="179"/>
        <end position="196"/>
    </location>
</feature>
<feature type="transmembrane region" description="Helical" evidence="1">
    <location>
        <begin position="107"/>
        <end position="129"/>
    </location>
</feature>
<accession>A0ABT0CBE7</accession>
<keyword evidence="3" id="KW-1185">Reference proteome</keyword>
<dbReference type="RefSeq" id="WP_244350384.1">
    <property type="nucleotide sequence ID" value="NZ_JAFIRA010000021.1"/>
</dbReference>
<protein>
    <submittedName>
        <fullName evidence="2">Uncharacterized protein</fullName>
    </submittedName>
</protein>
<feature type="transmembrane region" description="Helical" evidence="1">
    <location>
        <begin position="205"/>
        <end position="222"/>
    </location>
</feature>
<dbReference type="EMBL" id="JAFIRA010000021">
    <property type="protein sequence ID" value="MCJ2543106.1"/>
    <property type="molecule type" value="Genomic_DNA"/>
</dbReference>
<organism evidence="2 3">
    <name type="scientific">Thermostichus vulcanus str. 'Rupite'</name>
    <dbReference type="NCBI Taxonomy" id="2813851"/>
    <lineage>
        <taxon>Bacteria</taxon>
        <taxon>Bacillati</taxon>
        <taxon>Cyanobacteriota</taxon>
        <taxon>Cyanophyceae</taxon>
        <taxon>Thermostichales</taxon>
        <taxon>Thermostichaceae</taxon>
        <taxon>Thermostichus</taxon>
    </lineage>
</organism>
<name>A0ABT0CBE7_THEVL</name>
<gene>
    <name evidence="2" type="ORF">JX360_09335</name>
</gene>
<evidence type="ECO:0000256" key="1">
    <source>
        <dbReference type="SAM" id="Phobius"/>
    </source>
</evidence>
<feature type="transmembrane region" description="Helical" evidence="1">
    <location>
        <begin position="228"/>
        <end position="249"/>
    </location>
</feature>
<dbReference type="Proteomes" id="UP000830835">
    <property type="component" value="Unassembled WGS sequence"/>
</dbReference>
<evidence type="ECO:0000313" key="3">
    <source>
        <dbReference type="Proteomes" id="UP000830835"/>
    </source>
</evidence>
<proteinExistence type="predicted"/>
<feature type="transmembrane region" description="Helical" evidence="1">
    <location>
        <begin position="325"/>
        <end position="345"/>
    </location>
</feature>
<evidence type="ECO:0000313" key="2">
    <source>
        <dbReference type="EMBL" id="MCJ2543106.1"/>
    </source>
</evidence>
<comment type="caution">
    <text evidence="2">The sequence shown here is derived from an EMBL/GenBank/DDBJ whole genome shotgun (WGS) entry which is preliminary data.</text>
</comment>
<keyword evidence="1" id="KW-1133">Transmembrane helix</keyword>
<sequence>MQGQPDPLALAQAGHAKSIVQVVRAELLRQRWPVQVSFTDEVLRIQLLGSPQHQSLAPQATTARIFQILKQLRIPRLGQIEIQALQGSQLLWQRSLRLGSQRRLDRFAFDSLTVNVWALPIAFVVALMVNNIGWLQLFHLPLHIWIHEFGHATVAWWSGHRALPLPFGWTSISLQRDPFVYFGILFLLSLLFGSGWKERILWPKVLAIVLALLQFYMTWIMPNRTKEMLFVFGGIGGEFYLSTFLIACFYFRFPDRWRWDFWRFVVLGIAASSLWKSFWQWHTIQLGLAEIPWGTLFGGQGDAGGDMNRLNYDFGWSADQIIQTYSGLGDLCALVVLGLYGVFLLRMNDEIWLNLQTRLTLWTDAVIGFGKRR</sequence>
<reference evidence="2" key="1">
    <citation type="submission" date="2021-02" db="EMBL/GenBank/DDBJ databases">
        <title>The CRISPR/cas machinery reduction and long-range gene transfer in the hot spring cyanobacterium Synechococcus.</title>
        <authorList>
            <person name="Dvorak P."/>
            <person name="Jahodarova E."/>
            <person name="Hasler P."/>
            <person name="Poulickova A."/>
        </authorList>
    </citation>
    <scope>NUCLEOTIDE SEQUENCE</scope>
    <source>
        <strain evidence="2">Rupite</strain>
    </source>
</reference>
<feature type="transmembrane region" description="Helical" evidence="1">
    <location>
        <begin position="261"/>
        <end position="279"/>
    </location>
</feature>
<keyword evidence="1" id="KW-0812">Transmembrane</keyword>
<keyword evidence="1" id="KW-0472">Membrane</keyword>